<evidence type="ECO:0000256" key="7">
    <source>
        <dbReference type="ARBA" id="ARBA00022840"/>
    </source>
</evidence>
<keyword evidence="7" id="KW-0067">ATP-binding</keyword>
<evidence type="ECO:0000256" key="9">
    <source>
        <dbReference type="SAM" id="Phobius"/>
    </source>
</evidence>
<organism evidence="11 12">
    <name type="scientific">Micrococcoides hystricis</name>
    <dbReference type="NCBI Taxonomy" id="1572761"/>
    <lineage>
        <taxon>Bacteria</taxon>
        <taxon>Bacillati</taxon>
        <taxon>Actinomycetota</taxon>
        <taxon>Actinomycetes</taxon>
        <taxon>Micrococcales</taxon>
        <taxon>Micrococcaceae</taxon>
        <taxon>Micrococcoides</taxon>
    </lineage>
</organism>
<feature type="domain" description="Signal transduction histidine kinase subgroup 3 dimerisation and phosphoacceptor" evidence="10">
    <location>
        <begin position="230"/>
        <end position="292"/>
    </location>
</feature>
<dbReference type="RefSeq" id="WP_377457535.1">
    <property type="nucleotide sequence ID" value="NZ_JBHLUB010000001.1"/>
</dbReference>
<feature type="transmembrane region" description="Helical" evidence="9">
    <location>
        <begin position="117"/>
        <end position="138"/>
    </location>
</feature>
<dbReference type="SUPFAM" id="SSF55874">
    <property type="entry name" value="ATPase domain of HSP90 chaperone/DNA topoisomerase II/histidine kinase"/>
    <property type="match status" value="1"/>
</dbReference>
<dbReference type="EMBL" id="JBHLUB010000001">
    <property type="protein sequence ID" value="MFC0581029.1"/>
    <property type="molecule type" value="Genomic_DNA"/>
</dbReference>
<comment type="catalytic activity">
    <reaction evidence="1">
        <text>ATP + protein L-histidine = ADP + protein N-phospho-L-histidine.</text>
        <dbReference type="EC" id="2.7.13.3"/>
    </reaction>
</comment>
<keyword evidence="9" id="KW-0472">Membrane</keyword>
<comment type="caution">
    <text evidence="11">The sequence shown here is derived from an EMBL/GenBank/DDBJ whole genome shotgun (WGS) entry which is preliminary data.</text>
</comment>
<dbReference type="CDD" id="cd16917">
    <property type="entry name" value="HATPase_UhpB-NarQ-NarX-like"/>
    <property type="match status" value="1"/>
</dbReference>
<keyword evidence="9" id="KW-1133">Transmembrane helix</keyword>
<keyword evidence="12" id="KW-1185">Reference proteome</keyword>
<keyword evidence="3" id="KW-0597">Phosphoprotein</keyword>
<sequence>MNSTVSAPHPRSTSRPTAKFLQTFLHLIAFGLIGTSVIAVLFTLLGLGIGLLLVAGIGVLFLIGLVYALFGVGWLEIERVRSLYELPVSPLRWLPRERPGLGGFFRNLGRNLGQSRMWAGVGSFFLATLMGALLVQVLNALWNLLLGAFAPADGPESIHVAFLLYLNTDQKIWFFVGALLCVIIAAGIVAVHRPSCGSIINALGRSEQLQRQVDTTSRQRQGAVRAAEVERTRIERDLHDGIQPRLVSIGMTLGLAQQKLAADPQAAGELVKEAHVSTQAAITELRQLTRGIYASVLEDRGLDAALSALASRTHIPVHLDIRLSKPCGKNVEAAVYFTIAEALTNASKHSRATECRVIARTQDHHGSPTLWARVEDNGIGGARVIPGGGLDGVANRILAAGGSFDLSSPTGGPTAIEVRVPCES</sequence>
<keyword evidence="4" id="KW-0808">Transferase</keyword>
<dbReference type="PANTHER" id="PTHR24421:SF10">
    <property type="entry name" value="NITRATE_NITRITE SENSOR PROTEIN NARQ"/>
    <property type="match status" value="1"/>
</dbReference>
<proteinExistence type="predicted"/>
<evidence type="ECO:0000256" key="4">
    <source>
        <dbReference type="ARBA" id="ARBA00022679"/>
    </source>
</evidence>
<feature type="transmembrane region" description="Helical" evidence="9">
    <location>
        <begin position="172"/>
        <end position="191"/>
    </location>
</feature>
<dbReference type="EC" id="2.7.13.3" evidence="2"/>
<evidence type="ECO:0000313" key="11">
    <source>
        <dbReference type="EMBL" id="MFC0581029.1"/>
    </source>
</evidence>
<dbReference type="Gene3D" id="1.20.5.1930">
    <property type="match status" value="1"/>
</dbReference>
<keyword evidence="5" id="KW-0547">Nucleotide-binding</keyword>
<evidence type="ECO:0000256" key="5">
    <source>
        <dbReference type="ARBA" id="ARBA00022741"/>
    </source>
</evidence>
<name>A0ABV6P7C0_9MICC</name>
<dbReference type="Proteomes" id="UP001589862">
    <property type="component" value="Unassembled WGS sequence"/>
</dbReference>
<reference evidence="11 12" key="1">
    <citation type="submission" date="2024-09" db="EMBL/GenBank/DDBJ databases">
        <authorList>
            <person name="Sun Q."/>
            <person name="Mori K."/>
        </authorList>
    </citation>
    <scope>NUCLEOTIDE SEQUENCE [LARGE SCALE GENOMIC DNA]</scope>
    <source>
        <strain evidence="11 12">NCAIM B.02604</strain>
    </source>
</reference>
<evidence type="ECO:0000256" key="1">
    <source>
        <dbReference type="ARBA" id="ARBA00000085"/>
    </source>
</evidence>
<dbReference type="GO" id="GO:0016301">
    <property type="term" value="F:kinase activity"/>
    <property type="evidence" value="ECO:0007669"/>
    <property type="project" value="UniProtKB-KW"/>
</dbReference>
<feature type="transmembrane region" description="Helical" evidence="9">
    <location>
        <begin position="20"/>
        <end position="45"/>
    </location>
</feature>
<keyword evidence="9" id="KW-0812">Transmembrane</keyword>
<evidence type="ECO:0000259" key="10">
    <source>
        <dbReference type="Pfam" id="PF07730"/>
    </source>
</evidence>
<dbReference type="Gene3D" id="3.30.565.10">
    <property type="entry name" value="Histidine kinase-like ATPase, C-terminal domain"/>
    <property type="match status" value="1"/>
</dbReference>
<gene>
    <name evidence="11" type="ORF">ACFFFR_01320</name>
</gene>
<dbReference type="Pfam" id="PF07730">
    <property type="entry name" value="HisKA_3"/>
    <property type="match status" value="1"/>
</dbReference>
<accession>A0ABV6P7C0</accession>
<dbReference type="InterPro" id="IPR011712">
    <property type="entry name" value="Sig_transdc_His_kin_sub3_dim/P"/>
</dbReference>
<keyword evidence="6 11" id="KW-0418">Kinase</keyword>
<evidence type="ECO:0000256" key="6">
    <source>
        <dbReference type="ARBA" id="ARBA00022777"/>
    </source>
</evidence>
<dbReference type="InterPro" id="IPR036890">
    <property type="entry name" value="HATPase_C_sf"/>
</dbReference>
<keyword evidence="8" id="KW-0902">Two-component regulatory system</keyword>
<protein>
    <recommendedName>
        <fullName evidence="2">histidine kinase</fullName>
        <ecNumber evidence="2">2.7.13.3</ecNumber>
    </recommendedName>
</protein>
<evidence type="ECO:0000313" key="12">
    <source>
        <dbReference type="Proteomes" id="UP001589862"/>
    </source>
</evidence>
<feature type="transmembrane region" description="Helical" evidence="9">
    <location>
        <begin position="51"/>
        <end position="75"/>
    </location>
</feature>
<evidence type="ECO:0000256" key="8">
    <source>
        <dbReference type="ARBA" id="ARBA00023012"/>
    </source>
</evidence>
<evidence type="ECO:0000256" key="3">
    <source>
        <dbReference type="ARBA" id="ARBA00022553"/>
    </source>
</evidence>
<dbReference type="InterPro" id="IPR050482">
    <property type="entry name" value="Sensor_HK_TwoCompSys"/>
</dbReference>
<evidence type="ECO:0000256" key="2">
    <source>
        <dbReference type="ARBA" id="ARBA00012438"/>
    </source>
</evidence>
<dbReference type="PANTHER" id="PTHR24421">
    <property type="entry name" value="NITRATE/NITRITE SENSOR PROTEIN NARX-RELATED"/>
    <property type="match status" value="1"/>
</dbReference>